<evidence type="ECO:0000256" key="3">
    <source>
        <dbReference type="ARBA" id="ARBA00022691"/>
    </source>
</evidence>
<dbReference type="PANTHER" id="PTHR47441">
    <property type="match status" value="1"/>
</dbReference>
<dbReference type="EMBL" id="CP018092">
    <property type="protein sequence ID" value="ATS19516.1"/>
    <property type="molecule type" value="Genomic_DNA"/>
</dbReference>
<dbReference type="GO" id="GO:0102559">
    <property type="term" value="F:peptide chain release factor N(5)-glutamine methyltransferase activity"/>
    <property type="evidence" value="ECO:0007669"/>
    <property type="project" value="UniProtKB-EC"/>
</dbReference>
<evidence type="ECO:0000313" key="7">
    <source>
        <dbReference type="Proteomes" id="UP000231057"/>
    </source>
</evidence>
<dbReference type="InterPro" id="IPR002052">
    <property type="entry name" value="DNA_methylase_N6_adenine_CS"/>
</dbReference>
<evidence type="ECO:0000256" key="2">
    <source>
        <dbReference type="ARBA" id="ARBA00022679"/>
    </source>
</evidence>
<evidence type="ECO:0000256" key="4">
    <source>
        <dbReference type="HAMAP-Rule" id="MF_02126"/>
    </source>
</evidence>
<protein>
    <recommendedName>
        <fullName evidence="4">Release factor glutamine methyltransferase</fullName>
        <shortName evidence="4">RF MTase</shortName>
        <ecNumber evidence="4">2.1.1.297</ecNumber>
    </recommendedName>
    <alternativeName>
        <fullName evidence="4">N5-glutamine methyltransferase PrmC</fullName>
    </alternativeName>
    <alternativeName>
        <fullName evidence="4">Protein-(glutamine-N5) MTase PrmC</fullName>
    </alternativeName>
    <alternativeName>
        <fullName evidence="4">Protein-glutamine N-methyltransferase PrmC</fullName>
    </alternativeName>
</protein>
<dbReference type="InterPro" id="IPR007848">
    <property type="entry name" value="Small_mtfrase_dom"/>
</dbReference>
<feature type="binding site" evidence="4">
    <location>
        <position position="194"/>
    </location>
    <ligand>
        <name>S-adenosyl-L-methionine</name>
        <dbReference type="ChEBI" id="CHEBI:59789"/>
    </ligand>
</feature>
<dbReference type="Proteomes" id="UP000231057">
    <property type="component" value="Chromosome"/>
</dbReference>
<keyword evidence="7" id="KW-1185">Reference proteome</keyword>
<dbReference type="NCBIfam" id="TIGR00536">
    <property type="entry name" value="hemK_fam"/>
    <property type="match status" value="1"/>
</dbReference>
<accession>A0A2D2Q4S9</accession>
<gene>
    <name evidence="4" type="primary">prmC</name>
    <name evidence="6" type="ORF">BRW62_05200</name>
</gene>
<dbReference type="HAMAP" id="MF_02126">
    <property type="entry name" value="RF_methyltr_PrmC"/>
    <property type="match status" value="1"/>
</dbReference>
<evidence type="ECO:0000259" key="5">
    <source>
        <dbReference type="Pfam" id="PF05175"/>
    </source>
</evidence>
<feature type="binding site" evidence="4">
    <location>
        <position position="211"/>
    </location>
    <ligand>
        <name>S-adenosyl-L-methionine</name>
        <dbReference type="ChEBI" id="CHEBI:59789"/>
    </ligand>
</feature>
<dbReference type="Pfam" id="PF05175">
    <property type="entry name" value="MTS"/>
    <property type="match status" value="1"/>
</dbReference>
<name>A0A2D2Q4S9_PARLV</name>
<evidence type="ECO:0000256" key="1">
    <source>
        <dbReference type="ARBA" id="ARBA00022603"/>
    </source>
</evidence>
<dbReference type="InterPro" id="IPR029063">
    <property type="entry name" value="SAM-dependent_MTases_sf"/>
</dbReference>
<reference evidence="7" key="2">
    <citation type="journal article" date="2022" name="Front. Microbiol.">
        <title>Comparative Genomic Analysis Revealed Distinct Molecular Components and Organization of CO2-Concentrating Mechanism in Thermophilic Cyanobacteria.</title>
        <authorList>
            <person name="Tang J."/>
            <person name="Zhou H."/>
            <person name="Yao D."/>
            <person name="Riaz S."/>
            <person name="You D."/>
            <person name="Klepacz-Smolka A."/>
            <person name="Daroch M."/>
        </authorList>
    </citation>
    <scope>NUCLEOTIDE SEQUENCE [LARGE SCALE GENOMIC DNA]</scope>
    <source>
        <strain evidence="7">PCC 6715</strain>
    </source>
</reference>
<dbReference type="EC" id="2.1.1.297" evidence="4"/>
<comment type="function">
    <text evidence="4">Methylates the class 1 translation termination release factors RF1/PrfA and RF2/PrfB on the glutamine residue of the universally conserved GGQ motif.</text>
</comment>
<dbReference type="GO" id="GO:0032259">
    <property type="term" value="P:methylation"/>
    <property type="evidence" value="ECO:0007669"/>
    <property type="project" value="UniProtKB-KW"/>
</dbReference>
<feature type="binding site" evidence="4">
    <location>
        <begin position="142"/>
        <end position="146"/>
    </location>
    <ligand>
        <name>S-adenosyl-L-methionine</name>
        <dbReference type="ChEBI" id="CHEBI:59789"/>
    </ligand>
</feature>
<comment type="similarity">
    <text evidence="4">Belongs to the protein N5-glutamine methyltransferase family. PrmC subfamily.</text>
</comment>
<dbReference type="NCBIfam" id="TIGR03534">
    <property type="entry name" value="RF_mod_PrmC"/>
    <property type="match status" value="1"/>
</dbReference>
<dbReference type="PROSITE" id="PS00092">
    <property type="entry name" value="N6_MTASE"/>
    <property type="match status" value="1"/>
</dbReference>
<keyword evidence="3 4" id="KW-0949">S-adenosyl-L-methionine</keyword>
<dbReference type="SUPFAM" id="SSF53335">
    <property type="entry name" value="S-adenosyl-L-methionine-dependent methyltransferases"/>
    <property type="match status" value="1"/>
</dbReference>
<dbReference type="InterPro" id="IPR004556">
    <property type="entry name" value="HemK-like"/>
</dbReference>
<comment type="catalytic activity">
    <reaction evidence="4">
        <text>L-glutaminyl-[peptide chain release factor] + S-adenosyl-L-methionine = N(5)-methyl-L-glutaminyl-[peptide chain release factor] + S-adenosyl-L-homocysteine + H(+)</text>
        <dbReference type="Rhea" id="RHEA:42896"/>
        <dbReference type="Rhea" id="RHEA-COMP:10271"/>
        <dbReference type="Rhea" id="RHEA-COMP:10272"/>
        <dbReference type="ChEBI" id="CHEBI:15378"/>
        <dbReference type="ChEBI" id="CHEBI:30011"/>
        <dbReference type="ChEBI" id="CHEBI:57856"/>
        <dbReference type="ChEBI" id="CHEBI:59789"/>
        <dbReference type="ChEBI" id="CHEBI:61891"/>
        <dbReference type="EC" id="2.1.1.297"/>
    </reaction>
</comment>
<keyword evidence="1 4" id="KW-0489">Methyltransferase</keyword>
<dbReference type="InterPro" id="IPR019874">
    <property type="entry name" value="RF_methyltr_PrmC"/>
</dbReference>
<dbReference type="AlphaFoldDB" id="A0A2D2Q4S9"/>
<dbReference type="GO" id="GO:0003676">
    <property type="term" value="F:nucleic acid binding"/>
    <property type="evidence" value="ECO:0007669"/>
    <property type="project" value="InterPro"/>
</dbReference>
<keyword evidence="2 4" id="KW-0808">Transferase</keyword>
<dbReference type="Gene3D" id="3.40.50.150">
    <property type="entry name" value="Vaccinia Virus protein VP39"/>
    <property type="match status" value="1"/>
</dbReference>
<evidence type="ECO:0000313" key="6">
    <source>
        <dbReference type="EMBL" id="ATS19516.1"/>
    </source>
</evidence>
<proteinExistence type="inferred from homology"/>
<feature type="binding site" evidence="4">
    <location>
        <position position="165"/>
    </location>
    <ligand>
        <name>S-adenosyl-L-methionine</name>
        <dbReference type="ChEBI" id="CHEBI:59789"/>
    </ligand>
</feature>
<sequence>MRVSSENKSQSCSISGEHLWEWWQWACQCIPETEKAAGRAELKTFLLAFSELTPLDLTLHSYRSQPSLPLRLPLAELSYRWQQRWQQRVPLQYLLGCAYWRDLELTVTPSVLIPRPETEELLEWVDRWVPVHQQQGHWLDLGTGSGAIALGLARLWPQVQLHAVDRSAAALAVAKINIQRYRLGDRIHCHQGSWFEPIAPLKGQVQGIISNPPYIPTAMIARLQPEVQYHEPHLALDGGSDGLAAVRLLVQAAPAYLLPQGWLFIELMAGQGKSARAIATATGAYQQVHICPDINRVDRFLVAQCH</sequence>
<dbReference type="PANTHER" id="PTHR47441:SF3">
    <property type="entry name" value="RELEASE FACTOR GLUTAMINE METHYLTRANSFERASE"/>
    <property type="match status" value="1"/>
</dbReference>
<reference evidence="6 7" key="1">
    <citation type="submission" date="2016-11" db="EMBL/GenBank/DDBJ databases">
        <title>Complete genome sequence of thermophilic cyanobacteria strain Synechococcus sp. PCC6715.</title>
        <authorList>
            <person name="Tang J."/>
            <person name="Daroch M."/>
            <person name="Liang Y."/>
            <person name="Jiang D."/>
            <person name="Shah M."/>
        </authorList>
    </citation>
    <scope>NUCLEOTIDE SEQUENCE [LARGE SCALE GENOMIC DNA]</scope>
    <source>
        <strain evidence="6 7">PCC 6715</strain>
    </source>
</reference>
<dbReference type="CDD" id="cd02440">
    <property type="entry name" value="AdoMet_MTases"/>
    <property type="match status" value="1"/>
</dbReference>
<organism evidence="6 7">
    <name type="scientific">Parathermosynechococcus lividus PCC 6715</name>
    <dbReference type="NCBI Taxonomy" id="1917166"/>
    <lineage>
        <taxon>Bacteria</taxon>
        <taxon>Bacillati</taxon>
        <taxon>Cyanobacteriota</taxon>
        <taxon>Cyanophyceae</taxon>
        <taxon>Acaryochloridales</taxon>
        <taxon>Thermosynechococcaceae</taxon>
        <taxon>Parathermosynechococcus</taxon>
    </lineage>
</organism>
<feature type="binding site" evidence="4">
    <location>
        <begin position="211"/>
        <end position="214"/>
    </location>
    <ligand>
        <name>substrate</name>
    </ligand>
</feature>
<dbReference type="KEGG" id="slw:BRW62_05200"/>
<feature type="domain" description="Methyltransferase small" evidence="5">
    <location>
        <begin position="134"/>
        <end position="214"/>
    </location>
</feature>
<dbReference type="InterPro" id="IPR052663">
    <property type="entry name" value="RF_glutamine_MTase_cyano"/>
</dbReference>